<feature type="signal peptide" evidence="1">
    <location>
        <begin position="1"/>
        <end position="22"/>
    </location>
</feature>
<dbReference type="AlphaFoldDB" id="A0A412X1X5"/>
<accession>A0A412X1X5</accession>
<dbReference type="RefSeq" id="WP_118259746.1">
    <property type="nucleotide sequence ID" value="NZ_CALBWO010000030.1"/>
</dbReference>
<organism evidence="2 3">
    <name type="scientific">Butyricimonas virosa</name>
    <dbReference type="NCBI Taxonomy" id="544645"/>
    <lineage>
        <taxon>Bacteria</taxon>
        <taxon>Pseudomonadati</taxon>
        <taxon>Bacteroidota</taxon>
        <taxon>Bacteroidia</taxon>
        <taxon>Bacteroidales</taxon>
        <taxon>Odoribacteraceae</taxon>
        <taxon>Butyricimonas</taxon>
    </lineage>
</organism>
<reference evidence="2 3" key="1">
    <citation type="submission" date="2018-08" db="EMBL/GenBank/DDBJ databases">
        <title>A genome reference for cultivated species of the human gut microbiota.</title>
        <authorList>
            <person name="Zou Y."/>
            <person name="Xue W."/>
            <person name="Luo G."/>
        </authorList>
    </citation>
    <scope>NUCLEOTIDE SEQUENCE [LARGE SCALE GENOMIC DNA]</scope>
    <source>
        <strain evidence="2 3">AF14-49</strain>
    </source>
</reference>
<feature type="chain" id="PRO_5019011232" evidence="1">
    <location>
        <begin position="23"/>
        <end position="311"/>
    </location>
</feature>
<evidence type="ECO:0000313" key="3">
    <source>
        <dbReference type="Proteomes" id="UP000283589"/>
    </source>
</evidence>
<keyword evidence="1" id="KW-0732">Signal</keyword>
<protein>
    <submittedName>
        <fullName evidence="2">Uncharacterized protein</fullName>
    </submittedName>
</protein>
<name>A0A412X1X5_9BACT</name>
<dbReference type="EMBL" id="QRZA01000007">
    <property type="protein sequence ID" value="RGV34579.1"/>
    <property type="molecule type" value="Genomic_DNA"/>
</dbReference>
<evidence type="ECO:0000313" key="2">
    <source>
        <dbReference type="EMBL" id="RGV34579.1"/>
    </source>
</evidence>
<comment type="caution">
    <text evidence="2">The sequence shown here is derived from an EMBL/GenBank/DDBJ whole genome shotgun (WGS) entry which is preliminary data.</text>
</comment>
<evidence type="ECO:0000256" key="1">
    <source>
        <dbReference type="SAM" id="SignalP"/>
    </source>
</evidence>
<proteinExistence type="predicted"/>
<sequence length="311" mass="35971">MKRLLCHLIGLILIITVCFSCTEDSLTPNESDTDYFLEPYGVSEADAALQKEFYAQEKVYLLFNDTLKREYLGNDPEGNAVYSFHLVDINYGLNTSTSNMNIFEYQYIKSDVEKKEAVEFIKELVLPSLGGGLRPYSVLLVDRIDQYVYNYEDYVLQNPDVYAGWRCTAIAVEGVSEMTDEEQRAYKSSLLKSMVANKVATLDQSMFDEFYSFCAQYYNTYIMGEEPVKEFMAQYPTEKDLGLLSTYGYGFNGYTYIVNFKAKNYDLEDYTNALFDRPEEDFMNENANYPIVIKKYQILKKIIEDLGVIFN</sequence>
<dbReference type="Proteomes" id="UP000283589">
    <property type="component" value="Unassembled WGS sequence"/>
</dbReference>
<gene>
    <name evidence="2" type="ORF">DWW18_07810</name>
</gene>